<dbReference type="OrthoDB" id="6507044at2759"/>
<dbReference type="RefSeq" id="XP_031570390.1">
    <property type="nucleotide sequence ID" value="XM_031714530.1"/>
</dbReference>
<accession>A0A6P8IWP2</accession>
<dbReference type="SUPFAM" id="SSF54427">
    <property type="entry name" value="NTF2-like"/>
    <property type="match status" value="1"/>
</dbReference>
<dbReference type="InterPro" id="IPR032710">
    <property type="entry name" value="NTF2-like_dom_sf"/>
</dbReference>
<dbReference type="CDD" id="cd00780">
    <property type="entry name" value="NTF2"/>
    <property type="match status" value="1"/>
</dbReference>
<organism evidence="4 5">
    <name type="scientific">Actinia tenebrosa</name>
    <name type="common">Australian red waratah sea anemone</name>
    <dbReference type="NCBI Taxonomy" id="6105"/>
    <lineage>
        <taxon>Eukaryota</taxon>
        <taxon>Metazoa</taxon>
        <taxon>Cnidaria</taxon>
        <taxon>Anthozoa</taxon>
        <taxon>Hexacorallia</taxon>
        <taxon>Actiniaria</taxon>
        <taxon>Actiniidae</taxon>
        <taxon>Actinia</taxon>
    </lineage>
</organism>
<name>A0A6P8IWP2_ACTTE</name>
<evidence type="ECO:0000259" key="3">
    <source>
        <dbReference type="PROSITE" id="PS50177"/>
    </source>
</evidence>
<dbReference type="FunCoup" id="A0A6P8IWP2">
    <property type="interactions" value="2823"/>
</dbReference>
<dbReference type="InterPro" id="IPR002075">
    <property type="entry name" value="NTF2_dom"/>
</dbReference>
<keyword evidence="1 2" id="KW-0963">Cytoplasm</keyword>
<evidence type="ECO:0000313" key="4">
    <source>
        <dbReference type="Proteomes" id="UP000515163"/>
    </source>
</evidence>
<dbReference type="GO" id="GO:0005635">
    <property type="term" value="C:nuclear envelope"/>
    <property type="evidence" value="ECO:0007669"/>
    <property type="project" value="UniProtKB-ARBA"/>
</dbReference>
<evidence type="ECO:0000256" key="2">
    <source>
        <dbReference type="RuleBase" id="RU369002"/>
    </source>
</evidence>
<dbReference type="AlphaFoldDB" id="A0A6P8IWP2"/>
<evidence type="ECO:0000313" key="5">
    <source>
        <dbReference type="RefSeq" id="XP_031570390.1"/>
    </source>
</evidence>
<evidence type="ECO:0000256" key="1">
    <source>
        <dbReference type="ARBA" id="ARBA00022490"/>
    </source>
</evidence>
<dbReference type="GeneID" id="116304746"/>
<dbReference type="PROSITE" id="PS50177">
    <property type="entry name" value="NTF2_DOMAIN"/>
    <property type="match status" value="1"/>
</dbReference>
<comment type="subcellular location">
    <subcellularLocation>
        <location evidence="2">Cytoplasm</location>
    </subcellularLocation>
    <subcellularLocation>
        <location evidence="2">Nucleus</location>
    </subcellularLocation>
</comment>
<sequence length="127" mass="14393">MNPNFDTIGKGFVDTYYTLFDTNRSQLQPLYRDHSMLTFEGQQFQGAIAITQKLVALPFQAVKHVLTTVDCQPIPNNGVLVFVVGQLKSDDDHPHGFSQTFVLFPEDEAATKYYVMNDIFRLALHHG</sequence>
<keyword evidence="2" id="KW-0539">Nucleus</keyword>
<dbReference type="Gene3D" id="3.10.450.50">
    <property type="match status" value="1"/>
</dbReference>
<keyword evidence="4" id="KW-1185">Reference proteome</keyword>
<feature type="domain" description="NTF2" evidence="3">
    <location>
        <begin position="8"/>
        <end position="122"/>
    </location>
</feature>
<dbReference type="GO" id="GO:0051028">
    <property type="term" value="P:mRNA transport"/>
    <property type="evidence" value="ECO:0007669"/>
    <property type="project" value="UniProtKB-UniRule"/>
</dbReference>
<reference evidence="5" key="1">
    <citation type="submission" date="2025-08" db="UniProtKB">
        <authorList>
            <consortium name="RefSeq"/>
        </authorList>
    </citation>
    <scope>IDENTIFICATION</scope>
    <source>
        <tissue evidence="5">Tentacle</tissue>
    </source>
</reference>
<dbReference type="GO" id="GO:0005737">
    <property type="term" value="C:cytoplasm"/>
    <property type="evidence" value="ECO:0007669"/>
    <property type="project" value="UniProtKB-SubCell"/>
</dbReference>
<dbReference type="GO" id="GO:0006606">
    <property type="term" value="P:protein import into nucleus"/>
    <property type="evidence" value="ECO:0007669"/>
    <property type="project" value="UniProtKB-ARBA"/>
</dbReference>
<dbReference type="InParanoid" id="A0A6P8IWP2"/>
<dbReference type="Pfam" id="PF02136">
    <property type="entry name" value="NTF2"/>
    <property type="match status" value="1"/>
</dbReference>
<dbReference type="KEGG" id="aten:116304746"/>
<dbReference type="PANTHER" id="PTHR12612">
    <property type="entry name" value="NUCLEAR TRANSPORT FACTOR 2"/>
    <property type="match status" value="1"/>
</dbReference>
<keyword evidence="2" id="KW-0653">Protein transport</keyword>
<dbReference type="FunFam" id="3.10.450.50:FF:000005">
    <property type="entry name" value="Nuclear transport factor 2"/>
    <property type="match status" value="1"/>
</dbReference>
<keyword evidence="2" id="KW-0813">Transport</keyword>
<comment type="function">
    <text evidence="2">Has a role in nuclear-cytoplasmic transport of proteins and mRNAs.</text>
</comment>
<dbReference type="InterPro" id="IPR018222">
    <property type="entry name" value="Nuclear_transport_factor_2_euk"/>
</dbReference>
<dbReference type="Proteomes" id="UP000515163">
    <property type="component" value="Unplaced"/>
</dbReference>
<proteinExistence type="predicted"/>
<gene>
    <name evidence="5" type="primary">LOC116304746</name>
</gene>
<dbReference type="InterPro" id="IPR045875">
    <property type="entry name" value="NTF2"/>
</dbReference>
<protein>
    <recommendedName>
        <fullName evidence="2">Nuclear transport factor 2</fullName>
        <shortName evidence="2">NTF-2</shortName>
    </recommendedName>
</protein>